<sequence length="469" mass="49639">MTMTRVAQLEVRDPGRFDEVAGVIAVASPGEIDRAAREADAAALPWAAVGADARAEALLAAARDFDEVDGAVAELLTRENGSVLPVSRREVSLVPHLLRMAVDLGLEALAEPADDGTGISLRRRPYGVVACIVPWNAPVVLALQKVGPALVAGNTVIVKPSPNAPLAVTRILERIGARLPDGVLSVVNGAGEVGSALVAHPAVRKVSFTGGEAVARQIMTLAAESFTRVHFELGGNDPAIVLDDADVGAAAEAIVSHAFRRSGQVCYAIKRVYVPRRLLDDFSDAAFAAMDRFVVGHGLDPDATMGPVNNAAQFERVRRLHDGLRERGARVETGGVRLDPEGWERGWYLQPSLVRDADPLDEVVTGEQFGPILPVVGYDEETDAVAEANGTEYGLCASVWSADLDRARAVAERLEAGITFINEHALSPAGRRALPFGGVKRSGIGWEGASAGIDEYLQFHGIQAAEAAR</sequence>
<evidence type="ECO:0000256" key="1">
    <source>
        <dbReference type="ARBA" id="ARBA00023002"/>
    </source>
</evidence>
<dbReference type="RefSeq" id="WP_179488488.1">
    <property type="nucleotide sequence ID" value="NZ_JACCBV010000001.1"/>
</dbReference>
<dbReference type="InterPro" id="IPR029510">
    <property type="entry name" value="Ald_DH_CS_GLU"/>
</dbReference>
<dbReference type="AlphaFoldDB" id="A0A7Y9KKK3"/>
<gene>
    <name evidence="5" type="ORF">BJ991_001296</name>
</gene>
<keyword evidence="6" id="KW-1185">Reference proteome</keyword>
<dbReference type="Pfam" id="PF00171">
    <property type="entry name" value="Aldedh"/>
    <property type="match status" value="1"/>
</dbReference>
<evidence type="ECO:0000313" key="6">
    <source>
        <dbReference type="Proteomes" id="UP000576969"/>
    </source>
</evidence>
<reference evidence="5 6" key="1">
    <citation type="submission" date="2020-07" db="EMBL/GenBank/DDBJ databases">
        <title>Sequencing the genomes of 1000 actinobacteria strains.</title>
        <authorList>
            <person name="Klenk H.-P."/>
        </authorList>
    </citation>
    <scope>NUCLEOTIDE SEQUENCE [LARGE SCALE GENOMIC DNA]</scope>
    <source>
        <strain evidence="5 6">DSM 24662</strain>
    </source>
</reference>
<keyword evidence="1 3" id="KW-0560">Oxidoreductase</keyword>
<comment type="caution">
    <text evidence="5">The sequence shown here is derived from an EMBL/GenBank/DDBJ whole genome shotgun (WGS) entry which is preliminary data.</text>
</comment>
<dbReference type="GO" id="GO:0016620">
    <property type="term" value="F:oxidoreductase activity, acting on the aldehyde or oxo group of donors, NAD or NADP as acceptor"/>
    <property type="evidence" value="ECO:0007669"/>
    <property type="project" value="InterPro"/>
</dbReference>
<dbReference type="PROSITE" id="PS00687">
    <property type="entry name" value="ALDEHYDE_DEHYDR_GLU"/>
    <property type="match status" value="1"/>
</dbReference>
<name>A0A7Y9KKK3_9MICO</name>
<dbReference type="EMBL" id="JACCBV010000001">
    <property type="protein sequence ID" value="NYE19268.1"/>
    <property type="molecule type" value="Genomic_DNA"/>
</dbReference>
<dbReference type="InterPro" id="IPR016161">
    <property type="entry name" value="Ald_DH/histidinol_DH"/>
</dbReference>
<accession>A0A7Y9KKK3</accession>
<dbReference type="SUPFAM" id="SSF53720">
    <property type="entry name" value="ALDH-like"/>
    <property type="match status" value="1"/>
</dbReference>
<comment type="similarity">
    <text evidence="3">Belongs to the aldehyde dehydrogenase family.</text>
</comment>
<dbReference type="Proteomes" id="UP000576969">
    <property type="component" value="Unassembled WGS sequence"/>
</dbReference>
<evidence type="ECO:0000256" key="3">
    <source>
        <dbReference type="RuleBase" id="RU003345"/>
    </source>
</evidence>
<protein>
    <submittedName>
        <fullName evidence="5">Acyl-CoA reductase-like NAD-dependent aldehyde dehydrogenase</fullName>
    </submittedName>
</protein>
<organism evidence="5 6">
    <name type="scientific">Microbacterium immunditiarum</name>
    <dbReference type="NCBI Taxonomy" id="337480"/>
    <lineage>
        <taxon>Bacteria</taxon>
        <taxon>Bacillati</taxon>
        <taxon>Actinomycetota</taxon>
        <taxon>Actinomycetes</taxon>
        <taxon>Micrococcales</taxon>
        <taxon>Microbacteriaceae</taxon>
        <taxon>Microbacterium</taxon>
    </lineage>
</organism>
<dbReference type="InterPro" id="IPR015590">
    <property type="entry name" value="Aldehyde_DH_dom"/>
</dbReference>
<evidence type="ECO:0000259" key="4">
    <source>
        <dbReference type="Pfam" id="PF00171"/>
    </source>
</evidence>
<dbReference type="Gene3D" id="3.40.605.10">
    <property type="entry name" value="Aldehyde Dehydrogenase, Chain A, domain 1"/>
    <property type="match status" value="1"/>
</dbReference>
<evidence type="ECO:0000256" key="2">
    <source>
        <dbReference type="PROSITE-ProRule" id="PRU10007"/>
    </source>
</evidence>
<feature type="active site" evidence="2">
    <location>
        <position position="232"/>
    </location>
</feature>
<feature type="domain" description="Aldehyde dehydrogenase" evidence="4">
    <location>
        <begin position="8"/>
        <end position="459"/>
    </location>
</feature>
<dbReference type="InterPro" id="IPR016163">
    <property type="entry name" value="Ald_DH_C"/>
</dbReference>
<dbReference type="Gene3D" id="3.40.309.10">
    <property type="entry name" value="Aldehyde Dehydrogenase, Chain A, domain 2"/>
    <property type="match status" value="1"/>
</dbReference>
<dbReference type="InterPro" id="IPR016162">
    <property type="entry name" value="Ald_DH_N"/>
</dbReference>
<dbReference type="PANTHER" id="PTHR11699">
    <property type="entry name" value="ALDEHYDE DEHYDROGENASE-RELATED"/>
    <property type="match status" value="1"/>
</dbReference>
<proteinExistence type="inferred from homology"/>
<evidence type="ECO:0000313" key="5">
    <source>
        <dbReference type="EMBL" id="NYE19268.1"/>
    </source>
</evidence>